<proteinExistence type="predicted"/>
<sequence>MGSRHSGGACERSKKSGGERRAEEERSFGQVHIHSQVVANVQRHRQYVDDAATSATLRLLPGLRSERARHLLPSNLQLQNKPKKPFCC</sequence>
<protein>
    <submittedName>
        <fullName evidence="2">GD18011</fullName>
    </submittedName>
</protein>
<accession>B4QYU4</accession>
<name>B4QYU4_DROSI</name>
<dbReference type="AlphaFoldDB" id="B4QYU4"/>
<keyword evidence="3" id="KW-1185">Reference proteome</keyword>
<dbReference type="EMBL" id="CM000364">
    <property type="protein sequence ID" value="EDX14763.1"/>
    <property type="molecule type" value="Genomic_DNA"/>
</dbReference>
<evidence type="ECO:0000313" key="2">
    <source>
        <dbReference type="EMBL" id="EDX14763.1"/>
    </source>
</evidence>
<dbReference type="HOGENOM" id="CLU_2471480_0_0_1"/>
<evidence type="ECO:0000256" key="1">
    <source>
        <dbReference type="SAM" id="MobiDB-lite"/>
    </source>
</evidence>
<feature type="compositionally biased region" description="Basic and acidic residues" evidence="1">
    <location>
        <begin position="11"/>
        <end position="27"/>
    </location>
</feature>
<gene>
    <name evidence="2" type="primary">Dsim\GD18011</name>
    <name evidence="2" type="ORF">Dsim_GD18011</name>
</gene>
<feature type="region of interest" description="Disordered" evidence="1">
    <location>
        <begin position="1"/>
        <end position="28"/>
    </location>
</feature>
<organism evidence="2 3">
    <name type="scientific">Drosophila simulans</name>
    <name type="common">Fruit fly</name>
    <dbReference type="NCBI Taxonomy" id="7240"/>
    <lineage>
        <taxon>Eukaryota</taxon>
        <taxon>Metazoa</taxon>
        <taxon>Ecdysozoa</taxon>
        <taxon>Arthropoda</taxon>
        <taxon>Hexapoda</taxon>
        <taxon>Insecta</taxon>
        <taxon>Pterygota</taxon>
        <taxon>Neoptera</taxon>
        <taxon>Endopterygota</taxon>
        <taxon>Diptera</taxon>
        <taxon>Brachycera</taxon>
        <taxon>Muscomorpha</taxon>
        <taxon>Ephydroidea</taxon>
        <taxon>Drosophilidae</taxon>
        <taxon>Drosophila</taxon>
        <taxon>Sophophora</taxon>
    </lineage>
</organism>
<dbReference type="Proteomes" id="UP000000304">
    <property type="component" value="Chromosome 3R"/>
</dbReference>
<reference evidence="2 3" key="1">
    <citation type="journal article" date="2007" name="Nature">
        <title>Evolution of genes and genomes on the Drosophila phylogeny.</title>
        <authorList>
            <consortium name="Drosophila 12 Genomes Consortium"/>
            <person name="Clark A.G."/>
            <person name="Eisen M.B."/>
            <person name="Smith D.R."/>
            <person name="Bergman C.M."/>
            <person name="Oliver B."/>
            <person name="Markow T.A."/>
            <person name="Kaufman T.C."/>
            <person name="Kellis M."/>
            <person name="Gelbart W."/>
            <person name="Iyer V.N."/>
            <person name="Pollard D.A."/>
            <person name="Sackton T.B."/>
            <person name="Larracuente A.M."/>
            <person name="Singh N.D."/>
            <person name="Abad J.P."/>
            <person name="Abt D.N."/>
            <person name="Adryan B."/>
            <person name="Aguade M."/>
            <person name="Akashi H."/>
            <person name="Anderson W.W."/>
            <person name="Aquadro C.F."/>
            <person name="Ardell D.H."/>
            <person name="Arguello R."/>
            <person name="Artieri C.G."/>
            <person name="Barbash D.A."/>
            <person name="Barker D."/>
            <person name="Barsanti P."/>
            <person name="Batterham P."/>
            <person name="Batzoglou S."/>
            <person name="Begun D."/>
            <person name="Bhutkar A."/>
            <person name="Blanco E."/>
            <person name="Bosak S.A."/>
            <person name="Bradley R.K."/>
            <person name="Brand A.D."/>
            <person name="Brent M.R."/>
            <person name="Brooks A.N."/>
            <person name="Brown R.H."/>
            <person name="Butlin R.K."/>
            <person name="Caggese C."/>
            <person name="Calvi B.R."/>
            <person name="Bernardo de Carvalho A."/>
            <person name="Caspi A."/>
            <person name="Castrezana S."/>
            <person name="Celniker S.E."/>
            <person name="Chang J.L."/>
            <person name="Chapple C."/>
            <person name="Chatterji S."/>
            <person name="Chinwalla A."/>
            <person name="Civetta A."/>
            <person name="Clifton S.W."/>
            <person name="Comeron J.M."/>
            <person name="Costello J.C."/>
            <person name="Coyne J.A."/>
            <person name="Daub J."/>
            <person name="David R.G."/>
            <person name="Delcher A.L."/>
            <person name="Delehaunty K."/>
            <person name="Do C.B."/>
            <person name="Ebling H."/>
            <person name="Edwards K."/>
            <person name="Eickbush T."/>
            <person name="Evans J.D."/>
            <person name="Filipski A."/>
            <person name="Findeiss S."/>
            <person name="Freyhult E."/>
            <person name="Fulton L."/>
            <person name="Fulton R."/>
            <person name="Garcia A.C."/>
            <person name="Gardiner A."/>
            <person name="Garfield D.A."/>
            <person name="Garvin B.E."/>
            <person name="Gibson G."/>
            <person name="Gilbert D."/>
            <person name="Gnerre S."/>
            <person name="Godfrey J."/>
            <person name="Good R."/>
            <person name="Gotea V."/>
            <person name="Gravely B."/>
            <person name="Greenberg A.J."/>
            <person name="Griffiths-Jones S."/>
            <person name="Gross S."/>
            <person name="Guigo R."/>
            <person name="Gustafson E.A."/>
            <person name="Haerty W."/>
            <person name="Hahn M.W."/>
            <person name="Halligan D.L."/>
            <person name="Halpern A.L."/>
            <person name="Halter G.M."/>
            <person name="Han M.V."/>
            <person name="Heger A."/>
            <person name="Hillier L."/>
            <person name="Hinrichs A.S."/>
            <person name="Holmes I."/>
            <person name="Hoskins R.A."/>
            <person name="Hubisz M.J."/>
            <person name="Hultmark D."/>
            <person name="Huntley M.A."/>
            <person name="Jaffe D.B."/>
            <person name="Jagadeeshan S."/>
            <person name="Jeck W.R."/>
            <person name="Johnson J."/>
            <person name="Jones C.D."/>
            <person name="Jordan W.C."/>
            <person name="Karpen G.H."/>
            <person name="Kataoka E."/>
            <person name="Keightley P.D."/>
            <person name="Kheradpour P."/>
            <person name="Kirkness E.F."/>
            <person name="Koerich L.B."/>
            <person name="Kristiansen K."/>
            <person name="Kudrna D."/>
            <person name="Kulathinal R.J."/>
            <person name="Kumar S."/>
            <person name="Kwok R."/>
            <person name="Lander E."/>
            <person name="Langley C.H."/>
            <person name="Lapoint R."/>
            <person name="Lazzaro B.P."/>
            <person name="Lee S.J."/>
            <person name="Levesque L."/>
            <person name="Li R."/>
            <person name="Lin C.F."/>
            <person name="Lin M.F."/>
            <person name="Lindblad-Toh K."/>
            <person name="Llopart A."/>
            <person name="Long M."/>
            <person name="Low L."/>
            <person name="Lozovsky E."/>
            <person name="Lu J."/>
            <person name="Luo M."/>
            <person name="Machado C.A."/>
            <person name="Makalowski W."/>
            <person name="Marzo M."/>
            <person name="Matsuda M."/>
            <person name="Matzkin L."/>
            <person name="McAllister B."/>
            <person name="McBride C.S."/>
            <person name="McKernan B."/>
            <person name="McKernan K."/>
            <person name="Mendez-Lago M."/>
            <person name="Minx P."/>
            <person name="Mollenhauer M.U."/>
            <person name="Montooth K."/>
            <person name="Mount S.M."/>
            <person name="Mu X."/>
            <person name="Myers E."/>
            <person name="Negre B."/>
            <person name="Newfeld S."/>
            <person name="Nielsen R."/>
            <person name="Noor M.A."/>
            <person name="O'Grady P."/>
            <person name="Pachter L."/>
            <person name="Papaceit M."/>
            <person name="Parisi M.J."/>
            <person name="Parisi M."/>
            <person name="Parts L."/>
            <person name="Pedersen J.S."/>
            <person name="Pesole G."/>
            <person name="Phillippy A.M."/>
            <person name="Ponting C.P."/>
            <person name="Pop M."/>
            <person name="Porcelli D."/>
            <person name="Powell J.R."/>
            <person name="Prohaska S."/>
            <person name="Pruitt K."/>
            <person name="Puig M."/>
            <person name="Quesneville H."/>
            <person name="Ram K.R."/>
            <person name="Rand D."/>
            <person name="Rasmussen M.D."/>
            <person name="Reed L.K."/>
            <person name="Reenan R."/>
            <person name="Reily A."/>
            <person name="Remington K.A."/>
            <person name="Rieger T.T."/>
            <person name="Ritchie M.G."/>
            <person name="Robin C."/>
            <person name="Rogers Y.H."/>
            <person name="Rohde C."/>
            <person name="Rozas J."/>
            <person name="Rubenfield M.J."/>
            <person name="Ruiz A."/>
            <person name="Russo S."/>
            <person name="Salzberg S.L."/>
            <person name="Sanchez-Gracia A."/>
            <person name="Saranga D.J."/>
            <person name="Sato H."/>
            <person name="Schaeffer S.W."/>
            <person name="Schatz M.C."/>
            <person name="Schlenke T."/>
            <person name="Schwartz R."/>
            <person name="Segarra C."/>
            <person name="Singh R.S."/>
            <person name="Sirot L."/>
            <person name="Sirota M."/>
            <person name="Sisneros N.B."/>
            <person name="Smith C.D."/>
            <person name="Smith T.F."/>
            <person name="Spieth J."/>
            <person name="Stage D.E."/>
            <person name="Stark A."/>
            <person name="Stephan W."/>
            <person name="Strausberg R.L."/>
            <person name="Strempel S."/>
            <person name="Sturgill D."/>
            <person name="Sutton G."/>
            <person name="Sutton G.G."/>
            <person name="Tao W."/>
            <person name="Teichmann S."/>
            <person name="Tobari Y.N."/>
            <person name="Tomimura Y."/>
            <person name="Tsolas J.M."/>
            <person name="Valente V.L."/>
            <person name="Venter E."/>
            <person name="Venter J.C."/>
            <person name="Vicario S."/>
            <person name="Vieira F.G."/>
            <person name="Vilella A.J."/>
            <person name="Villasante A."/>
            <person name="Walenz B."/>
            <person name="Wang J."/>
            <person name="Wasserman M."/>
            <person name="Watts T."/>
            <person name="Wilson D."/>
            <person name="Wilson R.K."/>
            <person name="Wing R.A."/>
            <person name="Wolfner M.F."/>
            <person name="Wong A."/>
            <person name="Wong G.K."/>
            <person name="Wu C.I."/>
            <person name="Wu G."/>
            <person name="Yamamoto D."/>
            <person name="Yang H.P."/>
            <person name="Yang S.P."/>
            <person name="Yorke J.A."/>
            <person name="Yoshida K."/>
            <person name="Zdobnov E."/>
            <person name="Zhang P."/>
            <person name="Zhang Y."/>
            <person name="Zimin A.V."/>
            <person name="Baldwin J."/>
            <person name="Abdouelleil A."/>
            <person name="Abdulkadir J."/>
            <person name="Abebe A."/>
            <person name="Abera B."/>
            <person name="Abreu J."/>
            <person name="Acer S.C."/>
            <person name="Aftuck L."/>
            <person name="Alexander A."/>
            <person name="An P."/>
            <person name="Anderson E."/>
            <person name="Anderson S."/>
            <person name="Arachi H."/>
            <person name="Azer M."/>
            <person name="Bachantsang P."/>
            <person name="Barry A."/>
            <person name="Bayul T."/>
            <person name="Berlin A."/>
            <person name="Bessette D."/>
            <person name="Bloom T."/>
            <person name="Blye J."/>
            <person name="Boguslavskiy L."/>
            <person name="Bonnet C."/>
            <person name="Boukhgalter B."/>
            <person name="Bourzgui I."/>
            <person name="Brown A."/>
            <person name="Cahill P."/>
            <person name="Channer S."/>
            <person name="Cheshatsang Y."/>
            <person name="Chuda L."/>
            <person name="Citroen M."/>
            <person name="Collymore A."/>
            <person name="Cooke P."/>
            <person name="Costello M."/>
            <person name="D'Aco K."/>
            <person name="Daza R."/>
            <person name="De Haan G."/>
            <person name="DeGray S."/>
            <person name="DeMaso C."/>
            <person name="Dhargay N."/>
            <person name="Dooley K."/>
            <person name="Dooley E."/>
            <person name="Doricent M."/>
            <person name="Dorje P."/>
            <person name="Dorjee K."/>
            <person name="Dupes A."/>
            <person name="Elong R."/>
            <person name="Falk J."/>
            <person name="Farina A."/>
            <person name="Faro S."/>
            <person name="Ferguson D."/>
            <person name="Fisher S."/>
            <person name="Foley C.D."/>
            <person name="Franke A."/>
            <person name="Friedrich D."/>
            <person name="Gadbois L."/>
            <person name="Gearin G."/>
            <person name="Gearin C.R."/>
            <person name="Giannoukos G."/>
            <person name="Goode T."/>
            <person name="Graham J."/>
            <person name="Grandbois E."/>
            <person name="Grewal S."/>
            <person name="Gyaltsen K."/>
            <person name="Hafez N."/>
            <person name="Hagos B."/>
            <person name="Hall J."/>
            <person name="Henson C."/>
            <person name="Hollinger A."/>
            <person name="Honan T."/>
            <person name="Huard M.D."/>
            <person name="Hughes L."/>
            <person name="Hurhula B."/>
            <person name="Husby M.E."/>
            <person name="Kamat A."/>
            <person name="Kanga B."/>
            <person name="Kashin S."/>
            <person name="Khazanovich D."/>
            <person name="Kisner P."/>
            <person name="Lance K."/>
            <person name="Lara M."/>
            <person name="Lee W."/>
            <person name="Lennon N."/>
            <person name="Letendre F."/>
            <person name="LeVine R."/>
            <person name="Lipovsky A."/>
            <person name="Liu X."/>
            <person name="Liu J."/>
            <person name="Liu S."/>
            <person name="Lokyitsang T."/>
            <person name="Lokyitsang Y."/>
            <person name="Lubonja R."/>
            <person name="Lui A."/>
            <person name="MacDonald P."/>
            <person name="Magnisalis V."/>
            <person name="Maru K."/>
            <person name="Matthews C."/>
            <person name="McCusker W."/>
            <person name="McDonough S."/>
            <person name="Mehta T."/>
            <person name="Meldrim J."/>
            <person name="Meneus L."/>
            <person name="Mihai O."/>
            <person name="Mihalev A."/>
            <person name="Mihova T."/>
            <person name="Mittelman R."/>
            <person name="Mlenga V."/>
            <person name="Montmayeur A."/>
            <person name="Mulrain L."/>
            <person name="Navidi A."/>
            <person name="Naylor J."/>
            <person name="Negash T."/>
            <person name="Nguyen T."/>
            <person name="Nguyen N."/>
            <person name="Nicol R."/>
            <person name="Norbu C."/>
            <person name="Norbu N."/>
            <person name="Novod N."/>
            <person name="O'Neill B."/>
            <person name="Osman S."/>
            <person name="Markiewicz E."/>
            <person name="Oyono O.L."/>
            <person name="Patti C."/>
            <person name="Phunkhang P."/>
            <person name="Pierre F."/>
            <person name="Priest M."/>
            <person name="Raghuraman S."/>
            <person name="Rege F."/>
            <person name="Reyes R."/>
            <person name="Rise C."/>
            <person name="Rogov P."/>
            <person name="Ross K."/>
            <person name="Ryan E."/>
            <person name="Settipalli S."/>
            <person name="Shea T."/>
            <person name="Sherpa N."/>
            <person name="Shi L."/>
            <person name="Shih D."/>
            <person name="Sparrow T."/>
            <person name="Spaulding J."/>
            <person name="Stalker J."/>
            <person name="Stange-Thomann N."/>
            <person name="Stavropoulos S."/>
            <person name="Stone C."/>
            <person name="Strader C."/>
            <person name="Tesfaye S."/>
            <person name="Thomson T."/>
            <person name="Thoulutsang Y."/>
            <person name="Thoulutsang D."/>
            <person name="Topham K."/>
            <person name="Topping I."/>
            <person name="Tsamla T."/>
            <person name="Vassiliev H."/>
            <person name="Vo A."/>
            <person name="Wangchuk T."/>
            <person name="Wangdi T."/>
            <person name="Weiand M."/>
            <person name="Wilkinson J."/>
            <person name="Wilson A."/>
            <person name="Yadav S."/>
            <person name="Young G."/>
            <person name="Yu Q."/>
            <person name="Zembek L."/>
            <person name="Zhong D."/>
            <person name="Zimmer A."/>
            <person name="Zwirko Z."/>
            <person name="Jaffe D.B."/>
            <person name="Alvarez P."/>
            <person name="Brockman W."/>
            <person name="Butler J."/>
            <person name="Chin C."/>
            <person name="Gnerre S."/>
            <person name="Grabherr M."/>
            <person name="Kleber M."/>
            <person name="Mauceli E."/>
            <person name="MacCallum I."/>
        </authorList>
    </citation>
    <scope>NUCLEOTIDE SEQUENCE [LARGE SCALE GENOMIC DNA]</scope>
    <source>
        <strain evidence="3">white501</strain>
    </source>
</reference>
<evidence type="ECO:0000313" key="3">
    <source>
        <dbReference type="Proteomes" id="UP000000304"/>
    </source>
</evidence>